<sequence>ILYQEVLSVEKTRFIKEKKSGLNKTIYKENFDKTSRQIEHAILIEVLNKIIPLLEDTELHLEICIDGDLDSNKTLANILLQKNIQFHAFENHIMCWFHGCIYLAALQNAEQYFDALSEMETQKMQIEGLINHLQNNHTDCWPDIYWTKDDPEIILQEPTLCNSSNQRIGEFQELLETIFHLPHERLINSDIIMEDEANYPTTLNEHVKIIANKIFKFSELRPGQLDAIKYFIEKEKDTLVILKTGGRKSFCYAAASIIFDGLTIVISPLKSLIQSQINQFVQLGIPCSALLMSSQGTIKYETKIFEEIALGFTHLLYVTPEKLFFNNSVKKLCSCLYNKRKLQFVIDEAHCKNLGMLKNLFSDACIMALTAILSQNDIEALQDNLNITHFEIAKGSDLLCKDLYFSVQECDLAWADQIIDLVKSIDETGCIIIYCAQIKDCSDVSMMLNQKLEEISLDIYNGQLSEKKKLGDPIPEDCSHYDNCIRCLDDNAQKTDVKLEILELIRVVKLLCENNDKPIVPLDI</sequence>
<dbReference type="PANTHER" id="PTHR13710">
    <property type="entry name" value="DNA HELICASE RECQ FAMILY MEMBER"/>
    <property type="match status" value="1"/>
</dbReference>
<proteinExistence type="inferred from homology"/>
<dbReference type="SUPFAM" id="SSF52540">
    <property type="entry name" value="P-loop containing nucleoside triphosphate hydrolases"/>
    <property type="match status" value="1"/>
</dbReference>
<reference evidence="3 4" key="1">
    <citation type="submission" date="2021-06" db="EMBL/GenBank/DDBJ databases">
        <authorList>
            <person name="Kallberg Y."/>
            <person name="Tangrot J."/>
            <person name="Rosling A."/>
        </authorList>
    </citation>
    <scope>NUCLEOTIDE SEQUENCE [LARGE SCALE GENOMIC DNA]</scope>
    <source>
        <strain evidence="3 4">120-4 pot B 10/14</strain>
    </source>
</reference>
<evidence type="ECO:0000259" key="2">
    <source>
        <dbReference type="PROSITE" id="PS51192"/>
    </source>
</evidence>
<organism evidence="3 4">
    <name type="scientific">Gigaspora margarita</name>
    <dbReference type="NCBI Taxonomy" id="4874"/>
    <lineage>
        <taxon>Eukaryota</taxon>
        <taxon>Fungi</taxon>
        <taxon>Fungi incertae sedis</taxon>
        <taxon>Mucoromycota</taxon>
        <taxon>Glomeromycotina</taxon>
        <taxon>Glomeromycetes</taxon>
        <taxon>Diversisporales</taxon>
        <taxon>Gigasporaceae</taxon>
        <taxon>Gigaspora</taxon>
    </lineage>
</organism>
<accession>A0ABN7W616</accession>
<evidence type="ECO:0000313" key="3">
    <source>
        <dbReference type="EMBL" id="CAG8818428.1"/>
    </source>
</evidence>
<feature type="domain" description="Helicase ATP-binding" evidence="2">
    <location>
        <begin position="229"/>
        <end position="391"/>
    </location>
</feature>
<keyword evidence="4" id="KW-1185">Reference proteome</keyword>
<dbReference type="InterPro" id="IPR027417">
    <property type="entry name" value="P-loop_NTPase"/>
</dbReference>
<evidence type="ECO:0000256" key="1">
    <source>
        <dbReference type="ARBA" id="ARBA00005446"/>
    </source>
</evidence>
<dbReference type="Pfam" id="PF00270">
    <property type="entry name" value="DEAD"/>
    <property type="match status" value="1"/>
</dbReference>
<feature type="non-terminal residue" evidence="3">
    <location>
        <position position="1"/>
    </location>
</feature>
<comment type="similarity">
    <text evidence="1">Belongs to the helicase family. RecQ subfamily.</text>
</comment>
<protein>
    <submittedName>
        <fullName evidence="3">10_t:CDS:1</fullName>
    </submittedName>
</protein>
<dbReference type="EMBL" id="CAJVQB010032518">
    <property type="protein sequence ID" value="CAG8818428.1"/>
    <property type="molecule type" value="Genomic_DNA"/>
</dbReference>
<dbReference type="Gene3D" id="3.40.50.300">
    <property type="entry name" value="P-loop containing nucleotide triphosphate hydrolases"/>
    <property type="match status" value="2"/>
</dbReference>
<comment type="caution">
    <text evidence="3">The sequence shown here is derived from an EMBL/GenBank/DDBJ whole genome shotgun (WGS) entry which is preliminary data.</text>
</comment>
<dbReference type="SMART" id="SM00487">
    <property type="entry name" value="DEXDc"/>
    <property type="match status" value="1"/>
</dbReference>
<feature type="non-terminal residue" evidence="3">
    <location>
        <position position="524"/>
    </location>
</feature>
<gene>
    <name evidence="3" type="ORF">GMARGA_LOCUS27059</name>
</gene>
<evidence type="ECO:0000313" key="4">
    <source>
        <dbReference type="Proteomes" id="UP000789901"/>
    </source>
</evidence>
<dbReference type="PANTHER" id="PTHR13710:SF120">
    <property type="entry name" value="BIFUNCTIONAL 3'-5' EXONUCLEASE_ATP-DEPENDENT HELICASE WRN"/>
    <property type="match status" value="1"/>
</dbReference>
<name>A0ABN7W616_GIGMA</name>
<dbReference type="PROSITE" id="PS51192">
    <property type="entry name" value="HELICASE_ATP_BIND_1"/>
    <property type="match status" value="1"/>
</dbReference>
<dbReference type="InterPro" id="IPR011545">
    <property type="entry name" value="DEAD/DEAH_box_helicase_dom"/>
</dbReference>
<dbReference type="Proteomes" id="UP000789901">
    <property type="component" value="Unassembled WGS sequence"/>
</dbReference>
<dbReference type="InterPro" id="IPR014001">
    <property type="entry name" value="Helicase_ATP-bd"/>
</dbReference>